<keyword evidence="3 7" id="KW-0479">Metal-binding</keyword>
<keyword evidence="9" id="KW-0472">Membrane</keyword>
<dbReference type="Pfam" id="PF00067">
    <property type="entry name" value="p450"/>
    <property type="match status" value="1"/>
</dbReference>
<gene>
    <name evidence="10" type="ORF">ElyMa_003969600</name>
</gene>
<dbReference type="InterPro" id="IPR036396">
    <property type="entry name" value="Cyt_P450_sf"/>
</dbReference>
<dbReference type="GO" id="GO:0006805">
    <property type="term" value="P:xenobiotic metabolic process"/>
    <property type="evidence" value="ECO:0007669"/>
    <property type="project" value="TreeGrafter"/>
</dbReference>
<dbReference type="GO" id="GO:0005506">
    <property type="term" value="F:iron ion binding"/>
    <property type="evidence" value="ECO:0007669"/>
    <property type="project" value="InterPro"/>
</dbReference>
<dbReference type="SUPFAM" id="SSF48264">
    <property type="entry name" value="Cytochrome P450"/>
    <property type="match status" value="1"/>
</dbReference>
<reference evidence="10 11" key="1">
    <citation type="journal article" date="2021" name="Elife">
        <title>Chloroplast acquisition without the gene transfer in kleptoplastic sea slugs, Plakobranchus ocellatus.</title>
        <authorList>
            <person name="Maeda T."/>
            <person name="Takahashi S."/>
            <person name="Yoshida T."/>
            <person name="Shimamura S."/>
            <person name="Takaki Y."/>
            <person name="Nagai Y."/>
            <person name="Toyoda A."/>
            <person name="Suzuki Y."/>
            <person name="Arimoto A."/>
            <person name="Ishii H."/>
            <person name="Satoh N."/>
            <person name="Nishiyama T."/>
            <person name="Hasebe M."/>
            <person name="Maruyama T."/>
            <person name="Minagawa J."/>
            <person name="Obokata J."/>
            <person name="Shigenobu S."/>
        </authorList>
    </citation>
    <scope>NUCLEOTIDE SEQUENCE [LARGE SCALE GENOMIC DNA]</scope>
</reference>
<dbReference type="GO" id="GO:0020037">
    <property type="term" value="F:heme binding"/>
    <property type="evidence" value="ECO:0007669"/>
    <property type="project" value="InterPro"/>
</dbReference>
<keyword evidence="4 8" id="KW-0560">Oxidoreductase</keyword>
<evidence type="ECO:0000256" key="6">
    <source>
        <dbReference type="ARBA" id="ARBA00023033"/>
    </source>
</evidence>
<dbReference type="PANTHER" id="PTHR24300">
    <property type="entry name" value="CYTOCHROME P450 508A4-RELATED"/>
    <property type="match status" value="1"/>
</dbReference>
<dbReference type="AlphaFoldDB" id="A0AAV4FWF1"/>
<feature type="transmembrane region" description="Helical" evidence="9">
    <location>
        <begin position="12"/>
        <end position="30"/>
    </location>
</feature>
<dbReference type="InterPro" id="IPR001128">
    <property type="entry name" value="Cyt_P450"/>
</dbReference>
<proteinExistence type="inferred from homology"/>
<evidence type="ECO:0000313" key="11">
    <source>
        <dbReference type="Proteomes" id="UP000762676"/>
    </source>
</evidence>
<keyword evidence="7 8" id="KW-0349">Heme</keyword>
<sequence length="498" mass="57106">MGLMFDMELWSVIVLLIVTLCVVLVVRGWLDVPQNIPPFPVRPLPIVGHIPYMVDPRKTLMAWRKTAGDLFSVYLGSTLVVVISSYDLLRETLVKQAEFFSERHPGGVMPILKLPEGVVGSSGEVWKENRTLTLNLLRSFGMGKNEMAENIIEEVSAYLGELSKLSGRPLDPKDLTSRSVSNVICRFLIGKRYEYDDPAYARLLVIYQDYVDLAKSSGLLHWFPNLKYLPGDFFSHKLLYRRFNEFTAFSDKLIQDVINNENRDCNEDNFIASYLEEMEKRKTSGKPTHLSTDNLNRCMADLLTAGTETTTTTLLWFYLYMVHYPNIQEKIHREIERETGGSRLPSVADKAKMNFLHATILEVQRISNVVPLSLLHRVSEDVTVRGYTIPKDTMIKPHLDAVHFDEKIWGDPHNFRPERFLNDKGDVVQSEHFLAFSLGRRMCVGEALARMELFLFVAMTCQRFKITPVDPDQLPPLTDTMGLTYPPTAYQLKFVERR</sequence>
<dbReference type="InterPro" id="IPR017972">
    <property type="entry name" value="Cyt_P450_CS"/>
</dbReference>
<dbReference type="Gene3D" id="1.10.630.10">
    <property type="entry name" value="Cytochrome P450"/>
    <property type="match status" value="1"/>
</dbReference>
<evidence type="ECO:0000256" key="2">
    <source>
        <dbReference type="ARBA" id="ARBA00010617"/>
    </source>
</evidence>
<keyword evidence="6 8" id="KW-0503">Monooxygenase</keyword>
<evidence type="ECO:0000256" key="4">
    <source>
        <dbReference type="ARBA" id="ARBA00023002"/>
    </source>
</evidence>
<dbReference type="GO" id="GO:0006082">
    <property type="term" value="P:organic acid metabolic process"/>
    <property type="evidence" value="ECO:0007669"/>
    <property type="project" value="TreeGrafter"/>
</dbReference>
<dbReference type="EMBL" id="BMAT01008079">
    <property type="protein sequence ID" value="GFR77479.1"/>
    <property type="molecule type" value="Genomic_DNA"/>
</dbReference>
<keyword evidence="9" id="KW-0812">Transmembrane</keyword>
<dbReference type="PROSITE" id="PS00086">
    <property type="entry name" value="CYTOCHROME_P450"/>
    <property type="match status" value="1"/>
</dbReference>
<dbReference type="Proteomes" id="UP000762676">
    <property type="component" value="Unassembled WGS sequence"/>
</dbReference>
<keyword evidence="9" id="KW-1133">Transmembrane helix</keyword>
<name>A0AAV4FWF1_9GAST</name>
<feature type="binding site" description="axial binding residue" evidence="7">
    <location>
        <position position="443"/>
    </location>
    <ligand>
        <name>heme</name>
        <dbReference type="ChEBI" id="CHEBI:30413"/>
    </ligand>
    <ligandPart>
        <name>Fe</name>
        <dbReference type="ChEBI" id="CHEBI:18248"/>
    </ligandPart>
</feature>
<evidence type="ECO:0000256" key="3">
    <source>
        <dbReference type="ARBA" id="ARBA00022723"/>
    </source>
</evidence>
<dbReference type="GO" id="GO:0005737">
    <property type="term" value="C:cytoplasm"/>
    <property type="evidence" value="ECO:0007669"/>
    <property type="project" value="TreeGrafter"/>
</dbReference>
<keyword evidence="5 7" id="KW-0408">Iron</keyword>
<dbReference type="GO" id="GO:0016712">
    <property type="term" value="F:oxidoreductase activity, acting on paired donors, with incorporation or reduction of molecular oxygen, reduced flavin or flavoprotein as one donor, and incorporation of one atom of oxygen"/>
    <property type="evidence" value="ECO:0007669"/>
    <property type="project" value="TreeGrafter"/>
</dbReference>
<evidence type="ECO:0000313" key="10">
    <source>
        <dbReference type="EMBL" id="GFR77479.1"/>
    </source>
</evidence>
<organism evidence="10 11">
    <name type="scientific">Elysia marginata</name>
    <dbReference type="NCBI Taxonomy" id="1093978"/>
    <lineage>
        <taxon>Eukaryota</taxon>
        <taxon>Metazoa</taxon>
        <taxon>Spiralia</taxon>
        <taxon>Lophotrochozoa</taxon>
        <taxon>Mollusca</taxon>
        <taxon>Gastropoda</taxon>
        <taxon>Heterobranchia</taxon>
        <taxon>Euthyneura</taxon>
        <taxon>Panpulmonata</taxon>
        <taxon>Sacoglossa</taxon>
        <taxon>Placobranchoidea</taxon>
        <taxon>Plakobranchidae</taxon>
        <taxon>Elysia</taxon>
    </lineage>
</organism>
<dbReference type="PRINTS" id="PR00463">
    <property type="entry name" value="EP450I"/>
</dbReference>
<dbReference type="InterPro" id="IPR050182">
    <property type="entry name" value="Cytochrome_P450_fam2"/>
</dbReference>
<dbReference type="FunFam" id="1.10.630.10:FF:000036">
    <property type="entry name" value="CYtochrome P450 family"/>
    <property type="match status" value="1"/>
</dbReference>
<comment type="caution">
    <text evidence="10">The sequence shown here is derived from an EMBL/GenBank/DDBJ whole genome shotgun (WGS) entry which is preliminary data.</text>
</comment>
<dbReference type="PANTHER" id="PTHR24300:SF375">
    <property type="entry name" value="CYTOCHROME P450 FAMILY"/>
    <property type="match status" value="1"/>
</dbReference>
<comment type="similarity">
    <text evidence="2 8">Belongs to the cytochrome P450 family.</text>
</comment>
<evidence type="ECO:0000256" key="5">
    <source>
        <dbReference type="ARBA" id="ARBA00023004"/>
    </source>
</evidence>
<evidence type="ECO:0000256" key="9">
    <source>
        <dbReference type="SAM" id="Phobius"/>
    </source>
</evidence>
<comment type="cofactor">
    <cofactor evidence="1 7">
        <name>heme</name>
        <dbReference type="ChEBI" id="CHEBI:30413"/>
    </cofactor>
</comment>
<keyword evidence="11" id="KW-1185">Reference proteome</keyword>
<dbReference type="PRINTS" id="PR00385">
    <property type="entry name" value="P450"/>
</dbReference>
<evidence type="ECO:0000256" key="7">
    <source>
        <dbReference type="PIRSR" id="PIRSR602401-1"/>
    </source>
</evidence>
<protein>
    <submittedName>
        <fullName evidence="10">Cytochrome P450 2U1</fullName>
    </submittedName>
</protein>
<evidence type="ECO:0000256" key="1">
    <source>
        <dbReference type="ARBA" id="ARBA00001971"/>
    </source>
</evidence>
<dbReference type="InterPro" id="IPR002401">
    <property type="entry name" value="Cyt_P450_E_grp-I"/>
</dbReference>
<accession>A0AAV4FWF1</accession>
<evidence type="ECO:0000256" key="8">
    <source>
        <dbReference type="RuleBase" id="RU000461"/>
    </source>
</evidence>